<keyword evidence="3" id="KW-0804">Transcription</keyword>
<dbReference type="SMART" id="SM00347">
    <property type="entry name" value="HTH_MARR"/>
    <property type="match status" value="1"/>
</dbReference>
<evidence type="ECO:0000256" key="3">
    <source>
        <dbReference type="ARBA" id="ARBA00023163"/>
    </source>
</evidence>
<dbReference type="GO" id="GO:0003700">
    <property type="term" value="F:DNA-binding transcription factor activity"/>
    <property type="evidence" value="ECO:0007669"/>
    <property type="project" value="InterPro"/>
</dbReference>
<evidence type="ECO:0000313" key="6">
    <source>
        <dbReference type="Proteomes" id="UP000030588"/>
    </source>
</evidence>
<evidence type="ECO:0000256" key="2">
    <source>
        <dbReference type="ARBA" id="ARBA00023125"/>
    </source>
</evidence>
<dbReference type="PANTHER" id="PTHR42756:SF1">
    <property type="entry name" value="TRANSCRIPTIONAL REPRESSOR OF EMRAB OPERON"/>
    <property type="match status" value="1"/>
</dbReference>
<sequence>MMIESIAKEYISLIPNLFDSFSELNKDSGALSHMQNHVIEFMYFQQRALNLKEISNGLNIAKQQLTNIMKDLEASGYIVKTPDIKDKRAVLVSLTAAGKDIQEKKWTNIYHHFSERLTKLSDEERIDLQFALHKVNILLKKMKN</sequence>
<organism evidence="5 6">
    <name type="scientific">Heyndrickxia ginsengihumi</name>
    <dbReference type="NCBI Taxonomy" id="363870"/>
    <lineage>
        <taxon>Bacteria</taxon>
        <taxon>Bacillati</taxon>
        <taxon>Bacillota</taxon>
        <taxon>Bacilli</taxon>
        <taxon>Bacillales</taxon>
        <taxon>Bacillaceae</taxon>
        <taxon>Heyndrickxia</taxon>
    </lineage>
</organism>
<name>A0A0A6VJY0_9BACI</name>
<dbReference type="AlphaFoldDB" id="A0A0A6VJY0"/>
<dbReference type="InterPro" id="IPR036388">
    <property type="entry name" value="WH-like_DNA-bd_sf"/>
</dbReference>
<gene>
    <name evidence="5" type="ORF">NG54_00665</name>
</gene>
<dbReference type="Gene3D" id="1.10.10.10">
    <property type="entry name" value="Winged helix-like DNA-binding domain superfamily/Winged helix DNA-binding domain"/>
    <property type="match status" value="1"/>
</dbReference>
<dbReference type="SUPFAM" id="SSF46785">
    <property type="entry name" value="Winged helix' DNA-binding domain"/>
    <property type="match status" value="1"/>
</dbReference>
<dbReference type="Proteomes" id="UP000030588">
    <property type="component" value="Unassembled WGS sequence"/>
</dbReference>
<dbReference type="InterPro" id="IPR023187">
    <property type="entry name" value="Tscrpt_reg_MarR-type_CS"/>
</dbReference>
<evidence type="ECO:0000256" key="1">
    <source>
        <dbReference type="ARBA" id="ARBA00023015"/>
    </source>
</evidence>
<reference evidence="5 6" key="1">
    <citation type="submission" date="2014-10" db="EMBL/GenBank/DDBJ databases">
        <title>Draft genome of phytase producing Bacillus ginsengihumi strain M2.11.</title>
        <authorList>
            <person name="Toymentseva A."/>
            <person name="Boulygina E.A."/>
            <person name="Kazakov S.V."/>
            <person name="Kayumov I."/>
            <person name="Suleimanova A.D."/>
            <person name="Mardanova A.M."/>
            <person name="Maria S.N."/>
            <person name="Sergey M.Y."/>
            <person name="Sharipova M.R."/>
        </authorList>
    </citation>
    <scope>NUCLEOTIDE SEQUENCE [LARGE SCALE GENOMIC DNA]</scope>
    <source>
        <strain evidence="5 6">M2.11</strain>
    </source>
</reference>
<accession>A0A0A6VJY0</accession>
<proteinExistence type="predicted"/>
<dbReference type="PROSITE" id="PS01117">
    <property type="entry name" value="HTH_MARR_1"/>
    <property type="match status" value="1"/>
</dbReference>
<keyword evidence="2" id="KW-0238">DNA-binding</keyword>
<dbReference type="InterPro" id="IPR000835">
    <property type="entry name" value="HTH_MarR-typ"/>
</dbReference>
<dbReference type="InterPro" id="IPR036390">
    <property type="entry name" value="WH_DNA-bd_sf"/>
</dbReference>
<dbReference type="EMBL" id="JRUN01000001">
    <property type="protein sequence ID" value="KHD86919.1"/>
    <property type="molecule type" value="Genomic_DNA"/>
</dbReference>
<comment type="caution">
    <text evidence="5">The sequence shown here is derived from an EMBL/GenBank/DDBJ whole genome shotgun (WGS) entry which is preliminary data.</text>
</comment>
<dbReference type="PANTHER" id="PTHR42756">
    <property type="entry name" value="TRANSCRIPTIONAL REGULATOR, MARR"/>
    <property type="match status" value="1"/>
</dbReference>
<dbReference type="PROSITE" id="PS50995">
    <property type="entry name" value="HTH_MARR_2"/>
    <property type="match status" value="1"/>
</dbReference>
<dbReference type="STRING" id="363870.NG54_00665"/>
<dbReference type="PRINTS" id="PR00598">
    <property type="entry name" value="HTHMARR"/>
</dbReference>
<feature type="domain" description="HTH marR-type" evidence="4">
    <location>
        <begin position="1"/>
        <end position="137"/>
    </location>
</feature>
<dbReference type="Pfam" id="PF13463">
    <property type="entry name" value="HTH_27"/>
    <property type="match status" value="1"/>
</dbReference>
<evidence type="ECO:0000259" key="4">
    <source>
        <dbReference type="PROSITE" id="PS50995"/>
    </source>
</evidence>
<dbReference type="GO" id="GO:0003677">
    <property type="term" value="F:DNA binding"/>
    <property type="evidence" value="ECO:0007669"/>
    <property type="project" value="UniProtKB-KW"/>
</dbReference>
<protein>
    <submittedName>
        <fullName evidence="5">MarR family transcriptional regulator</fullName>
    </submittedName>
</protein>
<keyword evidence="1" id="KW-0805">Transcription regulation</keyword>
<evidence type="ECO:0000313" key="5">
    <source>
        <dbReference type="EMBL" id="KHD86919.1"/>
    </source>
</evidence>